<protein>
    <submittedName>
        <fullName evidence="1">Uncharacterized protein</fullName>
    </submittedName>
</protein>
<name>A0A249XSF1_9CAUD</name>
<accession>A0A249XSF1</accession>
<sequence length="61" mass="7105">MTPEESAEQARLDAEHHAEELRRWPMSQRRPRCCGCGAFMPTVHYDHTKCKACGQSWLDMQ</sequence>
<evidence type="ECO:0000313" key="2">
    <source>
        <dbReference type="Proteomes" id="UP000226037"/>
    </source>
</evidence>
<dbReference type="EMBL" id="MF668280">
    <property type="protein sequence ID" value="ASZ74626.1"/>
    <property type="molecule type" value="Genomic_DNA"/>
</dbReference>
<reference evidence="2" key="1">
    <citation type="submission" date="2017-08" db="EMBL/GenBank/DDBJ databases">
        <authorList>
            <person name="de Groot N.N."/>
        </authorList>
    </citation>
    <scope>NUCLEOTIDE SEQUENCE [LARGE SCALE GENOMIC DNA]</scope>
</reference>
<dbReference type="Proteomes" id="UP000226037">
    <property type="component" value="Segment"/>
</dbReference>
<evidence type="ECO:0000313" key="1">
    <source>
        <dbReference type="EMBL" id="ASZ74626.1"/>
    </source>
</evidence>
<organism evidence="1 2">
    <name type="scientific">Mycobacterium phage Phabba</name>
    <dbReference type="NCBI Taxonomy" id="2027899"/>
    <lineage>
        <taxon>Viruses</taxon>
        <taxon>Duplodnaviria</taxon>
        <taxon>Heunggongvirae</taxon>
        <taxon>Uroviricota</taxon>
        <taxon>Caudoviricetes</taxon>
        <taxon>Ceeclamvirinae</taxon>
        <taxon>Myrnavirus</taxon>
        <taxon>Myrnavirus phabba</taxon>
        <taxon>Myranavirus phabba</taxon>
    </lineage>
</organism>
<proteinExistence type="predicted"/>
<keyword evidence="2" id="KW-1185">Reference proteome</keyword>
<gene>
    <name evidence="1" type="ORF">SEA_PHABBA_51</name>
</gene>